<evidence type="ECO:0000313" key="1">
    <source>
        <dbReference type="EMBL" id="OQP45093.1"/>
    </source>
</evidence>
<accession>A0ABX3NUG4</accession>
<gene>
    <name evidence="1" type="ORF">A4D02_34650</name>
</gene>
<protein>
    <recommendedName>
        <fullName evidence="3">DUF4780 domain-containing protein</fullName>
    </recommendedName>
</protein>
<dbReference type="RefSeq" id="WP_041347458.1">
    <property type="nucleotide sequence ID" value="NZ_LWBO01000022.1"/>
</dbReference>
<comment type="caution">
    <text evidence="1">The sequence shown here is derived from an EMBL/GenBank/DDBJ whole genome shotgun (WGS) entry which is preliminary data.</text>
</comment>
<reference evidence="1 2" key="1">
    <citation type="submission" date="2016-04" db="EMBL/GenBank/DDBJ databases">
        <authorList>
            <person name="Chen L."/>
            <person name="Zhuang W."/>
            <person name="Wang G."/>
        </authorList>
    </citation>
    <scope>NUCLEOTIDE SEQUENCE [LARGE SCALE GENOMIC DNA]</scope>
    <source>
        <strain evidence="2">GR20</strain>
    </source>
</reference>
<sequence>MGIAATALKDWKTARQSWNFFGLKLDVNDDELNMNLGSTPVRLNPNSEVVWARRIDPARTLIESVPLPESKRRFNDLLLNDGAPVGYRIANGIEYPVFNELQVLTESNYKTFSVVAETENQNKIDQLGHLCDKEGIGFEDWTTVRILAGNAARVYLKNNMIMIIKYQQMQSERLGWQQ</sequence>
<organism evidence="1 2">
    <name type="scientific">Niastella koreensis</name>
    <dbReference type="NCBI Taxonomy" id="354356"/>
    <lineage>
        <taxon>Bacteria</taxon>
        <taxon>Pseudomonadati</taxon>
        <taxon>Bacteroidota</taxon>
        <taxon>Chitinophagia</taxon>
        <taxon>Chitinophagales</taxon>
        <taxon>Chitinophagaceae</taxon>
        <taxon>Niastella</taxon>
    </lineage>
</organism>
<dbReference type="Proteomes" id="UP000192277">
    <property type="component" value="Unassembled WGS sequence"/>
</dbReference>
<dbReference type="EMBL" id="LWBO01000022">
    <property type="protein sequence ID" value="OQP45093.1"/>
    <property type="molecule type" value="Genomic_DNA"/>
</dbReference>
<evidence type="ECO:0008006" key="3">
    <source>
        <dbReference type="Google" id="ProtNLM"/>
    </source>
</evidence>
<evidence type="ECO:0000313" key="2">
    <source>
        <dbReference type="Proteomes" id="UP000192277"/>
    </source>
</evidence>
<keyword evidence="2" id="KW-1185">Reference proteome</keyword>
<proteinExistence type="predicted"/>
<name>A0ABX3NUG4_9BACT</name>